<organism evidence="2 3">
    <name type="scientific">Portunus trituberculatus</name>
    <name type="common">Swimming crab</name>
    <name type="synonym">Neptunus trituberculatus</name>
    <dbReference type="NCBI Taxonomy" id="210409"/>
    <lineage>
        <taxon>Eukaryota</taxon>
        <taxon>Metazoa</taxon>
        <taxon>Ecdysozoa</taxon>
        <taxon>Arthropoda</taxon>
        <taxon>Crustacea</taxon>
        <taxon>Multicrustacea</taxon>
        <taxon>Malacostraca</taxon>
        <taxon>Eumalacostraca</taxon>
        <taxon>Eucarida</taxon>
        <taxon>Decapoda</taxon>
        <taxon>Pleocyemata</taxon>
        <taxon>Brachyura</taxon>
        <taxon>Eubrachyura</taxon>
        <taxon>Portunoidea</taxon>
        <taxon>Portunidae</taxon>
        <taxon>Portuninae</taxon>
        <taxon>Portunus</taxon>
    </lineage>
</organism>
<evidence type="ECO:0000256" key="1">
    <source>
        <dbReference type="SAM" id="Phobius"/>
    </source>
</evidence>
<dbReference type="Proteomes" id="UP000324222">
    <property type="component" value="Unassembled WGS sequence"/>
</dbReference>
<dbReference type="EMBL" id="VSRR010032636">
    <property type="protein sequence ID" value="MPC71290.1"/>
    <property type="molecule type" value="Genomic_DNA"/>
</dbReference>
<feature type="transmembrane region" description="Helical" evidence="1">
    <location>
        <begin position="28"/>
        <end position="55"/>
    </location>
</feature>
<evidence type="ECO:0000313" key="2">
    <source>
        <dbReference type="EMBL" id="MPC71290.1"/>
    </source>
</evidence>
<accession>A0A5B7HFW6</accession>
<evidence type="ECO:0000313" key="3">
    <source>
        <dbReference type="Proteomes" id="UP000324222"/>
    </source>
</evidence>
<keyword evidence="1" id="KW-0472">Membrane</keyword>
<reference evidence="2 3" key="1">
    <citation type="submission" date="2019-05" db="EMBL/GenBank/DDBJ databases">
        <title>Another draft genome of Portunus trituberculatus and its Hox gene families provides insights of decapod evolution.</title>
        <authorList>
            <person name="Jeong J.-H."/>
            <person name="Song I."/>
            <person name="Kim S."/>
            <person name="Choi T."/>
            <person name="Kim D."/>
            <person name="Ryu S."/>
            <person name="Kim W."/>
        </authorList>
    </citation>
    <scope>NUCLEOTIDE SEQUENCE [LARGE SCALE GENOMIC DNA]</scope>
    <source>
        <tissue evidence="2">Muscle</tissue>
    </source>
</reference>
<proteinExistence type="predicted"/>
<gene>
    <name evidence="2" type="ORF">E2C01_065562</name>
</gene>
<name>A0A5B7HFW6_PORTR</name>
<keyword evidence="3" id="KW-1185">Reference proteome</keyword>
<protein>
    <submittedName>
        <fullName evidence="2">Uncharacterized protein</fullName>
    </submittedName>
</protein>
<sequence length="70" mass="7509">MQGTKVTGKDLYMAPTQQTLGKSFYAEMVVVVMGGVSGDGAVNGVVLVVVVLWPLKAFNLCQNQLEDFQS</sequence>
<keyword evidence="1" id="KW-0812">Transmembrane</keyword>
<comment type="caution">
    <text evidence="2">The sequence shown here is derived from an EMBL/GenBank/DDBJ whole genome shotgun (WGS) entry which is preliminary data.</text>
</comment>
<dbReference type="AlphaFoldDB" id="A0A5B7HFW6"/>
<keyword evidence="1" id="KW-1133">Transmembrane helix</keyword>